<keyword evidence="7 12" id="KW-0812">Transmembrane</keyword>
<dbReference type="GO" id="GO:0000026">
    <property type="term" value="F:alpha-1,2-mannosyltransferase activity"/>
    <property type="evidence" value="ECO:0007669"/>
    <property type="project" value="TreeGrafter"/>
</dbReference>
<evidence type="ECO:0000313" key="14">
    <source>
        <dbReference type="Proteomes" id="UP000028545"/>
    </source>
</evidence>
<reference evidence="13 14" key="1">
    <citation type="journal article" date="2014" name="Genome Announc.">
        <title>Draft genome sequence of the pathogenic fungus Scedosporium apiospermum.</title>
        <authorList>
            <person name="Vandeputte P."/>
            <person name="Ghamrawi S."/>
            <person name="Rechenmann M."/>
            <person name="Iltis A."/>
            <person name="Giraud S."/>
            <person name="Fleury M."/>
            <person name="Thornton C."/>
            <person name="Delhaes L."/>
            <person name="Meyer W."/>
            <person name="Papon N."/>
            <person name="Bouchara J.P."/>
        </authorList>
    </citation>
    <scope>NUCLEOTIDE SEQUENCE [LARGE SCALE GENOMIC DNA]</scope>
    <source>
        <strain evidence="13 14">IHEM 14462</strain>
    </source>
</reference>
<organism evidence="13 14">
    <name type="scientific">Pseudallescheria apiosperma</name>
    <name type="common">Scedosporium apiospermum</name>
    <dbReference type="NCBI Taxonomy" id="563466"/>
    <lineage>
        <taxon>Eukaryota</taxon>
        <taxon>Fungi</taxon>
        <taxon>Dikarya</taxon>
        <taxon>Ascomycota</taxon>
        <taxon>Pezizomycotina</taxon>
        <taxon>Sordariomycetes</taxon>
        <taxon>Hypocreomycetidae</taxon>
        <taxon>Microascales</taxon>
        <taxon>Microascaceae</taxon>
        <taxon>Scedosporium</taxon>
    </lineage>
</organism>
<dbReference type="OrthoDB" id="416834at2759"/>
<dbReference type="AlphaFoldDB" id="A0A084G2P3"/>
<dbReference type="HOGENOM" id="CLU_012353_1_1_1"/>
<evidence type="ECO:0000256" key="2">
    <source>
        <dbReference type="ARBA" id="ARBA00004687"/>
    </source>
</evidence>
<evidence type="ECO:0000256" key="1">
    <source>
        <dbReference type="ARBA" id="ARBA00004477"/>
    </source>
</evidence>
<dbReference type="PANTHER" id="PTHR22760:SF4">
    <property type="entry name" value="GPI MANNOSYLTRANSFERASE 3"/>
    <property type="match status" value="1"/>
</dbReference>
<gene>
    <name evidence="13" type="ORF">SAPIO_CDS7785</name>
</gene>
<dbReference type="GO" id="GO:0005789">
    <property type="term" value="C:endoplasmic reticulum membrane"/>
    <property type="evidence" value="ECO:0007669"/>
    <property type="project" value="UniProtKB-SubCell"/>
</dbReference>
<evidence type="ECO:0000256" key="5">
    <source>
        <dbReference type="ARBA" id="ARBA00022676"/>
    </source>
</evidence>
<keyword evidence="6 13" id="KW-0808">Transferase</keyword>
<comment type="function">
    <text evidence="11">Mannosyltransferase involved in glycosylphosphatidylinositol-anchor biosynthesis. Transfers the third mannose to Man2-GlcN-acyl-PI during GPI precursor assembly.</text>
</comment>
<evidence type="ECO:0000256" key="7">
    <source>
        <dbReference type="ARBA" id="ARBA00022692"/>
    </source>
</evidence>
<evidence type="ECO:0000256" key="12">
    <source>
        <dbReference type="RuleBase" id="RU363075"/>
    </source>
</evidence>
<dbReference type="Pfam" id="PF03901">
    <property type="entry name" value="Glyco_transf_22"/>
    <property type="match status" value="1"/>
</dbReference>
<sequence>MASTKSSHSPRVGYSSGKVLGALILLRLVNVALTQTFFQPDEYFQCLEPAWQAAFGKDSGAYITWLRSSLHPALFAAVYKLADLVGQYVVPGLRTTLLLWAPKVTQAVIAALGDWYTWRLAKRLYRDDTAASTAAWYVSVRTFSNSLETTLTIAALNYWPWDLFQPPVKEKIRSFGSMIRSPEGLRSLRLSLVLAATAVLLRPTNMFIWAPVFIFTLIPNRLSPLLTHPTLKETVLFIREVVVYGVLTLAASLAADRLYFGFWTFPPYKWLYFNLSQSLAIFYGENPGHYYLTQGLPLLCTTLLPFVLLALWRSDPDPAVSQAFKVFRWAVYLTITILSQVSHKEARFIYPLLPLLHILAAKHVSHFFLWSPSHPSMPSQLHHKGYLAAGLLINLLLASYLSVAHQRAVISVLDFLRDQYATGDISTAPMTFGDNKPYVYFLTPCHSTPWRSHLIHPNLSVGALTCDPPLHTAPGTMERALYRDMADRFYDSPIGFLSHELWPVEAPSEDKAGAVGVPHFIVGFEGIEPVITEFFDGPGREHGVELKRVWEGWNGFFSEDWRRSGKLIVWETGV</sequence>
<keyword evidence="9 12" id="KW-1133">Transmembrane helix</keyword>
<protein>
    <recommendedName>
        <fullName evidence="12">Mannosyltransferase</fullName>
        <ecNumber evidence="12">2.4.1.-</ecNumber>
    </recommendedName>
</protein>
<dbReference type="GO" id="GO:0006506">
    <property type="term" value="P:GPI anchor biosynthetic process"/>
    <property type="evidence" value="ECO:0007669"/>
    <property type="project" value="UniProtKB-UniPathway"/>
</dbReference>
<comment type="caution">
    <text evidence="13">The sequence shown here is derived from an EMBL/GenBank/DDBJ whole genome shotgun (WGS) entry which is preliminary data.</text>
</comment>
<evidence type="ECO:0000256" key="10">
    <source>
        <dbReference type="ARBA" id="ARBA00023136"/>
    </source>
</evidence>
<feature type="transmembrane region" description="Helical" evidence="12">
    <location>
        <begin position="348"/>
        <end position="365"/>
    </location>
</feature>
<evidence type="ECO:0000256" key="3">
    <source>
        <dbReference type="ARBA" id="ARBA00006065"/>
    </source>
</evidence>
<evidence type="ECO:0000256" key="4">
    <source>
        <dbReference type="ARBA" id="ARBA00022502"/>
    </source>
</evidence>
<dbReference type="RefSeq" id="XP_016641404.1">
    <property type="nucleotide sequence ID" value="XM_016789577.1"/>
</dbReference>
<feature type="transmembrane region" description="Helical" evidence="12">
    <location>
        <begin position="296"/>
        <end position="314"/>
    </location>
</feature>
<dbReference type="OMA" id="HHMVFNN"/>
<dbReference type="InterPro" id="IPR005599">
    <property type="entry name" value="GPI_mannosylTrfase"/>
</dbReference>
<accession>A0A084G2P3</accession>
<comment type="pathway">
    <text evidence="2">Glycolipid biosynthesis; glycosylphosphatidylinositol-anchor biosynthesis.</text>
</comment>
<evidence type="ECO:0000256" key="9">
    <source>
        <dbReference type="ARBA" id="ARBA00022989"/>
    </source>
</evidence>
<name>A0A084G2P3_PSEDA</name>
<evidence type="ECO:0000256" key="8">
    <source>
        <dbReference type="ARBA" id="ARBA00022824"/>
    </source>
</evidence>
<comment type="similarity">
    <text evidence="3">Belongs to the glycosyltransferase 22 family. PIGB subfamily.</text>
</comment>
<feature type="transmembrane region" description="Helical" evidence="12">
    <location>
        <begin position="190"/>
        <end position="215"/>
    </location>
</feature>
<evidence type="ECO:0000256" key="11">
    <source>
        <dbReference type="ARBA" id="ARBA00024708"/>
    </source>
</evidence>
<dbReference type="UniPathway" id="UPA00196"/>
<evidence type="ECO:0000313" key="13">
    <source>
        <dbReference type="EMBL" id="KEZ41605.1"/>
    </source>
</evidence>
<proteinExistence type="inferred from homology"/>
<keyword evidence="4" id="KW-0337">GPI-anchor biosynthesis</keyword>
<comment type="subcellular location">
    <subcellularLocation>
        <location evidence="1 12">Endoplasmic reticulum membrane</location>
        <topology evidence="1 12">Multi-pass membrane protein</topology>
    </subcellularLocation>
</comment>
<dbReference type="PANTHER" id="PTHR22760">
    <property type="entry name" value="GLYCOSYLTRANSFERASE"/>
    <property type="match status" value="1"/>
</dbReference>
<feature type="transmembrane region" description="Helical" evidence="12">
    <location>
        <begin position="236"/>
        <end position="255"/>
    </location>
</feature>
<keyword evidence="10 12" id="KW-0472">Membrane</keyword>
<dbReference type="EMBL" id="JOWA01000110">
    <property type="protein sequence ID" value="KEZ41605.1"/>
    <property type="molecule type" value="Genomic_DNA"/>
</dbReference>
<dbReference type="EC" id="2.4.1.-" evidence="12"/>
<keyword evidence="8 12" id="KW-0256">Endoplasmic reticulum</keyword>
<dbReference type="VEuPathDB" id="FungiDB:SAPIO_CDS7785"/>
<keyword evidence="14" id="KW-1185">Reference proteome</keyword>
<dbReference type="Proteomes" id="UP000028545">
    <property type="component" value="Unassembled WGS sequence"/>
</dbReference>
<dbReference type="GeneID" id="27726857"/>
<feature type="transmembrane region" description="Helical" evidence="12">
    <location>
        <begin position="385"/>
        <end position="403"/>
    </location>
</feature>
<keyword evidence="5 12" id="KW-0328">Glycosyltransferase</keyword>
<dbReference type="KEGG" id="sapo:SAPIO_CDS7785"/>
<evidence type="ECO:0000256" key="6">
    <source>
        <dbReference type="ARBA" id="ARBA00022679"/>
    </source>
</evidence>